<reference evidence="1 2" key="1">
    <citation type="submission" date="2019-02" db="EMBL/GenBank/DDBJ databases">
        <title>WGS of Pseudoxanthomonas species novum from clinical isolates.</title>
        <authorList>
            <person name="Bernier A.-M."/>
            <person name="Bernard K."/>
            <person name="Vachon A."/>
        </authorList>
    </citation>
    <scope>NUCLEOTIDE SEQUENCE [LARGE SCALE GENOMIC DNA]</scope>
    <source>
        <strain evidence="1 2">NML130969</strain>
    </source>
</reference>
<protein>
    <submittedName>
        <fullName evidence="1">Uncharacterized protein</fullName>
    </submittedName>
</protein>
<dbReference type="RefSeq" id="WP_130534722.1">
    <property type="nucleotide sequence ID" value="NZ_SHMG01000006.1"/>
</dbReference>
<dbReference type="EMBL" id="SHMG01000006">
    <property type="protein sequence ID" value="TAA41562.1"/>
    <property type="molecule type" value="Genomic_DNA"/>
</dbReference>
<evidence type="ECO:0000313" key="1">
    <source>
        <dbReference type="EMBL" id="TAA41562.1"/>
    </source>
</evidence>
<sequence>MKRKTYFQWVNVSGKCSWHTKGVHEYLMEKSIHRDYMRMKEFTGKRKIMTCAEKLEMEGT</sequence>
<evidence type="ECO:0000313" key="2">
    <source>
        <dbReference type="Proteomes" id="UP000294164"/>
    </source>
</evidence>
<comment type="caution">
    <text evidence="1">The sequence shown here is derived from an EMBL/GenBank/DDBJ whole genome shotgun (WGS) entry which is preliminary data.</text>
</comment>
<proteinExistence type="predicted"/>
<name>A0A4Q8M3I9_9GAMM</name>
<gene>
    <name evidence="1" type="ORF">EA655_11510</name>
</gene>
<dbReference type="AlphaFoldDB" id="A0A4Q8M3I9"/>
<organism evidence="1 2">
    <name type="scientific">Pseudoxanthomonas winnipegensis</name>
    <dbReference type="NCBI Taxonomy" id="2480810"/>
    <lineage>
        <taxon>Bacteria</taxon>
        <taxon>Pseudomonadati</taxon>
        <taxon>Pseudomonadota</taxon>
        <taxon>Gammaproteobacteria</taxon>
        <taxon>Lysobacterales</taxon>
        <taxon>Lysobacteraceae</taxon>
        <taxon>Pseudoxanthomonas</taxon>
    </lineage>
</organism>
<dbReference type="Proteomes" id="UP000294164">
    <property type="component" value="Unassembled WGS sequence"/>
</dbReference>
<accession>A0A4Q8M3I9</accession>